<accession>A0ABW2UW45</accession>
<dbReference type="InterPro" id="IPR011009">
    <property type="entry name" value="Kinase-like_dom_sf"/>
</dbReference>
<dbReference type="Proteomes" id="UP001596620">
    <property type="component" value="Unassembled WGS sequence"/>
</dbReference>
<dbReference type="PANTHER" id="PTHR12149">
    <property type="entry name" value="FRUCTOSAMINE 3 KINASE-RELATED PROTEIN"/>
    <property type="match status" value="1"/>
</dbReference>
<dbReference type="Pfam" id="PF03881">
    <property type="entry name" value="Fructosamin_kin"/>
    <property type="match status" value="1"/>
</dbReference>
<organism evidence="1 2">
    <name type="scientific">Lentibacillus kimchii</name>
    <dbReference type="NCBI Taxonomy" id="1542911"/>
    <lineage>
        <taxon>Bacteria</taxon>
        <taxon>Bacillati</taxon>
        <taxon>Bacillota</taxon>
        <taxon>Bacilli</taxon>
        <taxon>Bacillales</taxon>
        <taxon>Bacillaceae</taxon>
        <taxon>Lentibacillus</taxon>
    </lineage>
</organism>
<reference evidence="2" key="1">
    <citation type="journal article" date="2019" name="Int. J. Syst. Evol. Microbiol.">
        <title>The Global Catalogue of Microorganisms (GCM) 10K type strain sequencing project: providing services to taxonomists for standard genome sequencing and annotation.</title>
        <authorList>
            <consortium name="The Broad Institute Genomics Platform"/>
            <consortium name="The Broad Institute Genome Sequencing Center for Infectious Disease"/>
            <person name="Wu L."/>
            <person name="Ma J."/>
        </authorList>
    </citation>
    <scope>NUCLEOTIDE SEQUENCE [LARGE SCALE GENOMIC DNA]</scope>
    <source>
        <strain evidence="2">JCM 30234</strain>
    </source>
</reference>
<dbReference type="InterPro" id="IPR016477">
    <property type="entry name" value="Fructo-/Ketosamine-3-kinase"/>
</dbReference>
<dbReference type="PANTHER" id="PTHR12149:SF8">
    <property type="entry name" value="PROTEIN-RIBULOSAMINE 3-KINASE"/>
    <property type="match status" value="1"/>
</dbReference>
<comment type="caution">
    <text evidence="1">The sequence shown here is derived from an EMBL/GenBank/DDBJ whole genome shotgun (WGS) entry which is preliminary data.</text>
</comment>
<dbReference type="EMBL" id="JBHTGR010000010">
    <property type="protein sequence ID" value="MFC7746841.1"/>
    <property type="molecule type" value="Genomic_DNA"/>
</dbReference>
<protein>
    <submittedName>
        <fullName evidence="1">Fructosamine kinase family protein</fullName>
    </submittedName>
</protein>
<dbReference type="SUPFAM" id="SSF56112">
    <property type="entry name" value="Protein kinase-like (PK-like)"/>
    <property type="match status" value="1"/>
</dbReference>
<sequence>MLSIVADGAAKRKKRKDASRILPEMAGCNTCRLLMTGGVILLYWRQGLYVKTSGCAFRDLNYRVKGASLTMTQRIQQALEQAGEHARLETVQRVGGGSINDSYYARTANQAYFIKYQPNAPENFFDLETQGLELIRETQSIAVPHVYALTEDTQGAYLIMAWVDGKPAASTEWQLGDRIAALHQSTGQWHGFSADTFVGTLPQPNGLFASWLAYYRDQRLMRQLQLGIEQGTMTGKRRERMEKLLENLHKWVPDDVAPAYLHGDLWGGNWLAGPDGEPYVIDPSFLYGDRHFELAFTEVFGGFGRDFYQAYQERFPLSADYDAIKPVYQLYYLLVHLNMFGEVYGRSVDRILQRYIG</sequence>
<dbReference type="Gene3D" id="3.30.200.20">
    <property type="entry name" value="Phosphorylase Kinase, domain 1"/>
    <property type="match status" value="1"/>
</dbReference>
<evidence type="ECO:0000313" key="1">
    <source>
        <dbReference type="EMBL" id="MFC7746841.1"/>
    </source>
</evidence>
<name>A0ABW2UW45_9BACI</name>
<gene>
    <name evidence="1" type="ORF">ACFQU8_06285</name>
</gene>
<proteinExistence type="predicted"/>
<keyword evidence="2" id="KW-1185">Reference proteome</keyword>
<dbReference type="GO" id="GO:0016301">
    <property type="term" value="F:kinase activity"/>
    <property type="evidence" value="ECO:0007669"/>
    <property type="project" value="UniProtKB-KW"/>
</dbReference>
<keyword evidence="1" id="KW-0418">Kinase</keyword>
<dbReference type="RefSeq" id="WP_382358351.1">
    <property type="nucleotide sequence ID" value="NZ_JBHTGR010000010.1"/>
</dbReference>
<evidence type="ECO:0000313" key="2">
    <source>
        <dbReference type="Proteomes" id="UP001596620"/>
    </source>
</evidence>
<keyword evidence="1" id="KW-0808">Transferase</keyword>
<dbReference type="Gene3D" id="3.90.1200.10">
    <property type="match status" value="1"/>
</dbReference>